<dbReference type="WBParaSite" id="jg12752">
    <property type="protein sequence ID" value="jg12752"/>
    <property type="gene ID" value="jg12752"/>
</dbReference>
<organism evidence="1 2">
    <name type="scientific">Ditylenchus dipsaci</name>
    <dbReference type="NCBI Taxonomy" id="166011"/>
    <lineage>
        <taxon>Eukaryota</taxon>
        <taxon>Metazoa</taxon>
        <taxon>Ecdysozoa</taxon>
        <taxon>Nematoda</taxon>
        <taxon>Chromadorea</taxon>
        <taxon>Rhabditida</taxon>
        <taxon>Tylenchina</taxon>
        <taxon>Tylenchomorpha</taxon>
        <taxon>Sphaerularioidea</taxon>
        <taxon>Anguinidae</taxon>
        <taxon>Anguininae</taxon>
        <taxon>Ditylenchus</taxon>
    </lineage>
</organism>
<name>A0A915CUI0_9BILA</name>
<reference evidence="2" key="1">
    <citation type="submission" date="2022-11" db="UniProtKB">
        <authorList>
            <consortium name="WormBaseParasite"/>
        </authorList>
    </citation>
    <scope>IDENTIFICATION</scope>
</reference>
<accession>A0A915CUI0</accession>
<dbReference type="AlphaFoldDB" id="A0A915CUI0"/>
<proteinExistence type="predicted"/>
<evidence type="ECO:0000313" key="1">
    <source>
        <dbReference type="Proteomes" id="UP000887574"/>
    </source>
</evidence>
<keyword evidence="1" id="KW-1185">Reference proteome</keyword>
<sequence length="304" mass="35370">MPFQYSRLLDREQLEQLCLMNKYLNQVIQKYFGSTPPYRWLTQFASYNETFTIDFNHKSRLPVCKSFASFEQVLPFISPASRIRAKCSCVYFTPNLQIEPFIQQFSLCAHLWLNSSLCIVFDGFNQLSDDQVIAALHQLLHHGIKCTHLTVAMIHNCSTPFYLTHFMASLIKFDRLTLKIIGDRVVQEDLIKYLHSSKSVNGHQLSIFFYLTKQIDDSPEPFGEWQGFQLGQFLTKLNQLFVCATSEPCTYHFTALLASAVELELFDLHNLDTNEQLLMTEVHRDDRLIPVGYSVQRRRMQNNC</sequence>
<dbReference type="Proteomes" id="UP000887574">
    <property type="component" value="Unplaced"/>
</dbReference>
<evidence type="ECO:0000313" key="2">
    <source>
        <dbReference type="WBParaSite" id="jg12752"/>
    </source>
</evidence>
<protein>
    <submittedName>
        <fullName evidence="2">Uncharacterized protein</fullName>
    </submittedName>
</protein>